<evidence type="ECO:0000256" key="2">
    <source>
        <dbReference type="RuleBase" id="RU410713"/>
    </source>
</evidence>
<dbReference type="GO" id="GO:0032182">
    <property type="term" value="F:ubiquitin-like protein binding"/>
    <property type="evidence" value="ECO:0007669"/>
    <property type="project" value="TreeGrafter"/>
</dbReference>
<dbReference type="Gene3D" id="1.10.238.200">
    <property type="entry name" value="Cullin, PONY binding domain"/>
    <property type="match status" value="1"/>
</dbReference>
<dbReference type="STRING" id="361077.A0A151ZS71"/>
<comment type="caution">
    <text evidence="5">The sequence shown here is derived from an EMBL/GenBank/DDBJ whole genome shotgun (WGS) entry which is preliminary data.</text>
</comment>
<dbReference type="GO" id="GO:0000151">
    <property type="term" value="C:ubiquitin ligase complex"/>
    <property type="evidence" value="ECO:0007669"/>
    <property type="project" value="TreeGrafter"/>
</dbReference>
<feature type="domain" description="DCUN1" evidence="4">
    <location>
        <begin position="108"/>
        <end position="298"/>
    </location>
</feature>
<dbReference type="GO" id="GO:0045116">
    <property type="term" value="P:protein neddylation"/>
    <property type="evidence" value="ECO:0007669"/>
    <property type="project" value="TreeGrafter"/>
</dbReference>
<dbReference type="PROSITE" id="PS51229">
    <property type="entry name" value="DCUN1"/>
    <property type="match status" value="1"/>
</dbReference>
<dbReference type="InterPro" id="IPR005176">
    <property type="entry name" value="PONY_dom"/>
</dbReference>
<evidence type="ECO:0000256" key="1">
    <source>
        <dbReference type="ARBA" id="ARBA00022786"/>
    </source>
</evidence>
<dbReference type="FunCoup" id="A0A151ZS71">
    <property type="interactions" value="91"/>
</dbReference>
<gene>
    <name evidence="5" type="ORF">DLAC_04097</name>
</gene>
<feature type="region of interest" description="Disordered" evidence="3">
    <location>
        <begin position="1"/>
        <end position="110"/>
    </location>
</feature>
<proteinExistence type="predicted"/>
<sequence>MGNTPSKKEKPVENNTKPKKPEEVTKTPVSVDASNSANNTSSNQSPITNKPNVTTNNSGNSGSGSNSSNSTSNQSTSTSNHTSTSGTKPDTSSNTSKNTSNSKSTESDKSKRLEEFYEKYRDPEDPSVIGPDGIIKLCGDLNVQPEDIVVLVLAWRLNAKKMGYFTKKEFIDGLSKIGVDSLQKLQSHLPQFQKDLDDNNNFKDIYRFSFIYAKENEQTKTLDLESSCGMLDLVLGNRYPHTQKLQEFLKTQKSYRVLNMDQWLSILEFSKVINADCSNYDADGAWPVLLDEYSAYVTSSK</sequence>
<keyword evidence="6" id="KW-1185">Reference proteome</keyword>
<dbReference type="OrthoDB" id="286637at2759"/>
<keyword evidence="1" id="KW-0833">Ubl conjugation pathway</keyword>
<dbReference type="GO" id="GO:0031624">
    <property type="term" value="F:ubiquitin conjugating enzyme binding"/>
    <property type="evidence" value="ECO:0007669"/>
    <property type="project" value="TreeGrafter"/>
</dbReference>
<dbReference type="PANTHER" id="PTHR12281">
    <property type="entry name" value="RP42 RELATED"/>
    <property type="match status" value="1"/>
</dbReference>
<organism evidence="5 6">
    <name type="scientific">Tieghemostelium lacteum</name>
    <name type="common">Slime mold</name>
    <name type="synonym">Dictyostelium lacteum</name>
    <dbReference type="NCBI Taxonomy" id="361077"/>
    <lineage>
        <taxon>Eukaryota</taxon>
        <taxon>Amoebozoa</taxon>
        <taxon>Evosea</taxon>
        <taxon>Eumycetozoa</taxon>
        <taxon>Dictyostelia</taxon>
        <taxon>Dictyosteliales</taxon>
        <taxon>Raperosteliaceae</taxon>
        <taxon>Tieghemostelium</taxon>
    </lineage>
</organism>
<dbReference type="Gene3D" id="1.10.238.10">
    <property type="entry name" value="EF-hand"/>
    <property type="match status" value="1"/>
</dbReference>
<dbReference type="OMA" id="CIAWFRE"/>
<dbReference type="InterPro" id="IPR014764">
    <property type="entry name" value="DCN-prot"/>
</dbReference>
<protein>
    <recommendedName>
        <fullName evidence="2">Defective in cullin neddylation protein</fullName>
    </recommendedName>
</protein>
<dbReference type="EMBL" id="LODT01000021">
    <property type="protein sequence ID" value="KYQ96796.1"/>
    <property type="molecule type" value="Genomic_DNA"/>
</dbReference>
<dbReference type="InterPro" id="IPR042460">
    <property type="entry name" value="DCN1-like_PONY"/>
</dbReference>
<evidence type="ECO:0000259" key="4">
    <source>
        <dbReference type="PROSITE" id="PS51229"/>
    </source>
</evidence>
<dbReference type="PANTHER" id="PTHR12281:SF12">
    <property type="entry name" value="DEFECTIVE IN CULLIN NEDDYLATION PROTEIN"/>
    <property type="match status" value="1"/>
</dbReference>
<feature type="compositionally biased region" description="Low complexity" evidence="3">
    <location>
        <begin position="26"/>
        <end position="43"/>
    </location>
</feature>
<evidence type="ECO:0000313" key="6">
    <source>
        <dbReference type="Proteomes" id="UP000076078"/>
    </source>
</evidence>
<reference evidence="5 6" key="1">
    <citation type="submission" date="2015-12" db="EMBL/GenBank/DDBJ databases">
        <title>Dictyostelia acquired genes for synthesis and detection of signals that induce cell-type specialization by lateral gene transfer from prokaryotes.</title>
        <authorList>
            <person name="Gloeckner G."/>
            <person name="Schaap P."/>
        </authorList>
    </citation>
    <scope>NUCLEOTIDE SEQUENCE [LARGE SCALE GENOMIC DNA]</scope>
    <source>
        <strain evidence="5 6">TK</strain>
    </source>
</reference>
<evidence type="ECO:0000313" key="5">
    <source>
        <dbReference type="EMBL" id="KYQ96796.1"/>
    </source>
</evidence>
<accession>A0A151ZS71</accession>
<dbReference type="InParanoid" id="A0A151ZS71"/>
<dbReference type="Pfam" id="PF03556">
    <property type="entry name" value="Cullin_binding"/>
    <property type="match status" value="1"/>
</dbReference>
<dbReference type="GO" id="GO:0097602">
    <property type="term" value="F:cullin family protein binding"/>
    <property type="evidence" value="ECO:0007669"/>
    <property type="project" value="TreeGrafter"/>
</dbReference>
<dbReference type="Proteomes" id="UP000076078">
    <property type="component" value="Unassembled WGS sequence"/>
</dbReference>
<evidence type="ECO:0000256" key="3">
    <source>
        <dbReference type="SAM" id="MobiDB-lite"/>
    </source>
</evidence>
<feature type="compositionally biased region" description="Basic and acidic residues" evidence="3">
    <location>
        <begin position="1"/>
        <end position="12"/>
    </location>
</feature>
<dbReference type="FunFam" id="1.10.238.10:FF:000030">
    <property type="entry name" value="DCN1-like protein"/>
    <property type="match status" value="1"/>
</dbReference>
<comment type="function">
    <text evidence="2">Neddylation of cullins play an essential role in the regulation of SCF-type complexes activity.</text>
</comment>
<dbReference type="AlphaFoldDB" id="A0A151ZS71"/>
<name>A0A151ZS71_TIELA</name>
<feature type="compositionally biased region" description="Low complexity" evidence="3">
    <location>
        <begin position="52"/>
        <end position="104"/>
    </location>
</feature>